<proteinExistence type="predicted"/>
<dbReference type="Proteomes" id="UP001370490">
    <property type="component" value="Unassembled WGS sequence"/>
</dbReference>
<comment type="caution">
    <text evidence="2">The sequence shown here is derived from an EMBL/GenBank/DDBJ whole genome shotgun (WGS) entry which is preliminary data.</text>
</comment>
<dbReference type="AlphaFoldDB" id="A0AAN8UV79"/>
<dbReference type="InterPro" id="IPR044823">
    <property type="entry name" value="ASIL1/2-like"/>
</dbReference>
<gene>
    <name evidence="2" type="ORF">RJ641_017103</name>
</gene>
<organism evidence="2 3">
    <name type="scientific">Dillenia turbinata</name>
    <dbReference type="NCBI Taxonomy" id="194707"/>
    <lineage>
        <taxon>Eukaryota</taxon>
        <taxon>Viridiplantae</taxon>
        <taxon>Streptophyta</taxon>
        <taxon>Embryophyta</taxon>
        <taxon>Tracheophyta</taxon>
        <taxon>Spermatophyta</taxon>
        <taxon>Magnoliopsida</taxon>
        <taxon>eudicotyledons</taxon>
        <taxon>Gunneridae</taxon>
        <taxon>Pentapetalae</taxon>
        <taxon>Dilleniales</taxon>
        <taxon>Dilleniaceae</taxon>
        <taxon>Dillenia</taxon>
    </lineage>
</organism>
<dbReference type="PANTHER" id="PTHR31307">
    <property type="entry name" value="TRIHELIX TRANSCRIPTION FACTOR ASIL2"/>
    <property type="match status" value="1"/>
</dbReference>
<evidence type="ECO:0000313" key="3">
    <source>
        <dbReference type="Proteomes" id="UP001370490"/>
    </source>
</evidence>
<keyword evidence="3" id="KW-1185">Reference proteome</keyword>
<dbReference type="EMBL" id="JBAMMX010000022">
    <property type="protein sequence ID" value="KAK6918681.1"/>
    <property type="molecule type" value="Genomic_DNA"/>
</dbReference>
<sequence length="201" mass="22551">MDSMEKDTAPPPPHSSSTLVSARSVDSDSGEDDGDDKDLYNYRGIGNSCNSTNTRGNGISTGSGIRLRIPGSSVPSTPMRGTIAYRSLTMYGSSEESSPNSRLIFGYRVLKDNHHRTTGKRERREDPMSKMVAAIKMLGDEFVRMKEMKMEMAWEIEKMRMETEMKRTEMILESQQRTVDALAKGLSEKRKKAKRMPSPES</sequence>
<reference evidence="2 3" key="1">
    <citation type="submission" date="2023-12" db="EMBL/GenBank/DDBJ databases">
        <title>A high-quality genome assembly for Dillenia turbinata (Dilleniales).</title>
        <authorList>
            <person name="Chanderbali A."/>
        </authorList>
    </citation>
    <scope>NUCLEOTIDE SEQUENCE [LARGE SCALE GENOMIC DNA]</scope>
    <source>
        <strain evidence="2">LSX21</strain>
        <tissue evidence="2">Leaf</tissue>
    </source>
</reference>
<protein>
    <submittedName>
        <fullName evidence="2">Uncharacterized protein</fullName>
    </submittedName>
</protein>
<dbReference type="PANTHER" id="PTHR31307:SF49">
    <property type="entry name" value="ALCOHOL DEHYDROGENASE TRANSCRIPTION FACTOR MYB_SANT-LIKE FAMILY PROTEIN"/>
    <property type="match status" value="1"/>
</dbReference>
<name>A0AAN8UV79_9MAGN</name>
<feature type="region of interest" description="Disordered" evidence="1">
    <location>
        <begin position="1"/>
        <end position="80"/>
    </location>
</feature>
<feature type="region of interest" description="Disordered" evidence="1">
    <location>
        <begin position="180"/>
        <end position="201"/>
    </location>
</feature>
<evidence type="ECO:0000256" key="1">
    <source>
        <dbReference type="SAM" id="MobiDB-lite"/>
    </source>
</evidence>
<feature type="compositionally biased region" description="Polar residues" evidence="1">
    <location>
        <begin position="47"/>
        <end position="63"/>
    </location>
</feature>
<accession>A0AAN8UV79</accession>
<evidence type="ECO:0000313" key="2">
    <source>
        <dbReference type="EMBL" id="KAK6918681.1"/>
    </source>
</evidence>